<organism evidence="1 2">
    <name type="scientific">Dactylosporangium cerinum</name>
    <dbReference type="NCBI Taxonomy" id="1434730"/>
    <lineage>
        <taxon>Bacteria</taxon>
        <taxon>Bacillati</taxon>
        <taxon>Actinomycetota</taxon>
        <taxon>Actinomycetes</taxon>
        <taxon>Micromonosporales</taxon>
        <taxon>Micromonosporaceae</taxon>
        <taxon>Dactylosporangium</taxon>
    </lineage>
</organism>
<evidence type="ECO:0000313" key="2">
    <source>
        <dbReference type="Proteomes" id="UP001595912"/>
    </source>
</evidence>
<keyword evidence="2" id="KW-1185">Reference proteome</keyword>
<dbReference type="Proteomes" id="UP001595912">
    <property type="component" value="Unassembled WGS sequence"/>
</dbReference>
<protein>
    <submittedName>
        <fullName evidence="1">Uncharacterized protein</fullName>
    </submittedName>
</protein>
<name>A0ABV9VWQ2_9ACTN</name>
<proteinExistence type="predicted"/>
<dbReference type="RefSeq" id="WP_380116664.1">
    <property type="nucleotide sequence ID" value="NZ_JBHSIU010000019.1"/>
</dbReference>
<gene>
    <name evidence="1" type="ORF">ACFPIJ_20035</name>
</gene>
<evidence type="ECO:0000313" key="1">
    <source>
        <dbReference type="EMBL" id="MFC5000114.1"/>
    </source>
</evidence>
<comment type="caution">
    <text evidence="1">The sequence shown here is derived from an EMBL/GenBank/DDBJ whole genome shotgun (WGS) entry which is preliminary data.</text>
</comment>
<sequence>MTEHERRQAVVYWERDGLLPGAVAGGGPVFVRPGLAAAQVDADQLLARRFTDDERELRWWLAGATGDLFDVGTEASIGHFADRFPHLLRLPVDVPGEPYRPTRTGSSSNG</sequence>
<reference evidence="2" key="1">
    <citation type="journal article" date="2019" name="Int. J. Syst. Evol. Microbiol.">
        <title>The Global Catalogue of Microorganisms (GCM) 10K type strain sequencing project: providing services to taxonomists for standard genome sequencing and annotation.</title>
        <authorList>
            <consortium name="The Broad Institute Genomics Platform"/>
            <consortium name="The Broad Institute Genome Sequencing Center for Infectious Disease"/>
            <person name="Wu L."/>
            <person name="Ma J."/>
        </authorList>
    </citation>
    <scope>NUCLEOTIDE SEQUENCE [LARGE SCALE GENOMIC DNA]</scope>
    <source>
        <strain evidence="2">CGMCC 4.7152</strain>
    </source>
</reference>
<accession>A0ABV9VWQ2</accession>
<dbReference type="EMBL" id="JBHSIU010000019">
    <property type="protein sequence ID" value="MFC5000114.1"/>
    <property type="molecule type" value="Genomic_DNA"/>
</dbReference>